<proteinExistence type="predicted"/>
<feature type="transmembrane region" description="Helical" evidence="1">
    <location>
        <begin position="21"/>
        <end position="43"/>
    </location>
</feature>
<protein>
    <submittedName>
        <fullName evidence="2">DUF3172 domain-containing protein</fullName>
    </submittedName>
</protein>
<evidence type="ECO:0000313" key="2">
    <source>
        <dbReference type="EMBL" id="HGF99313.1"/>
    </source>
</evidence>
<dbReference type="InterPro" id="IPR021511">
    <property type="entry name" value="DUF3172"/>
</dbReference>
<keyword evidence="1" id="KW-0812">Transmembrane</keyword>
<sequence>MARRYRPSSPYSSPPPSSSPFNYTSLGILAGVFVLGIGIGIAFSSTANFNPENVASREAIDRSAPNAELCIQFGASAMVMDTRLFVTLNPFNVYVAQPRIEPGCVLRTNTWSILEDRRLVNSQQVRECKNRMNTFGFTGDLNGTPRINCVYQNDSAQNFFFNQPGVGPVPPETQKF</sequence>
<dbReference type="EMBL" id="DSPX01000010">
    <property type="protein sequence ID" value="HGF99313.1"/>
    <property type="molecule type" value="Genomic_DNA"/>
</dbReference>
<gene>
    <name evidence="2" type="ORF">ENR15_01200</name>
</gene>
<accession>A0A7C3VE95</accession>
<dbReference type="Pfam" id="PF11371">
    <property type="entry name" value="DUF3172"/>
    <property type="match status" value="1"/>
</dbReference>
<dbReference type="AlphaFoldDB" id="A0A7C3VE95"/>
<keyword evidence="1" id="KW-1133">Transmembrane helix</keyword>
<evidence type="ECO:0000256" key="1">
    <source>
        <dbReference type="SAM" id="Phobius"/>
    </source>
</evidence>
<name>A0A7C3VE95_9CYAN</name>
<comment type="caution">
    <text evidence="2">The sequence shown here is derived from an EMBL/GenBank/DDBJ whole genome shotgun (WGS) entry which is preliminary data.</text>
</comment>
<reference evidence="2" key="1">
    <citation type="journal article" date="2020" name="mSystems">
        <title>Genome- and Community-Level Interaction Insights into Carbon Utilization and Element Cycling Functions of Hydrothermarchaeota in Hydrothermal Sediment.</title>
        <authorList>
            <person name="Zhou Z."/>
            <person name="Liu Y."/>
            <person name="Xu W."/>
            <person name="Pan J."/>
            <person name="Luo Z.H."/>
            <person name="Li M."/>
        </authorList>
    </citation>
    <scope>NUCLEOTIDE SEQUENCE [LARGE SCALE GENOMIC DNA]</scope>
    <source>
        <strain evidence="2">SpSt-374</strain>
    </source>
</reference>
<organism evidence="2">
    <name type="scientific">Planktothricoides sp. SpSt-374</name>
    <dbReference type="NCBI Taxonomy" id="2282167"/>
    <lineage>
        <taxon>Bacteria</taxon>
        <taxon>Bacillati</taxon>
        <taxon>Cyanobacteriota</taxon>
        <taxon>Cyanophyceae</taxon>
        <taxon>Oscillatoriophycideae</taxon>
        <taxon>Oscillatoriales</taxon>
        <taxon>Oscillatoriaceae</taxon>
        <taxon>Planktothricoides</taxon>
    </lineage>
</organism>
<keyword evidence="1" id="KW-0472">Membrane</keyword>